<dbReference type="FunCoup" id="A0A212EMG8">
    <property type="interactions" value="1337"/>
</dbReference>
<keyword evidence="2" id="KW-1185">Reference proteome</keyword>
<dbReference type="Proteomes" id="UP000007151">
    <property type="component" value="Unassembled WGS sequence"/>
</dbReference>
<organism evidence="1 2">
    <name type="scientific">Danaus plexippus plexippus</name>
    <dbReference type="NCBI Taxonomy" id="278856"/>
    <lineage>
        <taxon>Eukaryota</taxon>
        <taxon>Metazoa</taxon>
        <taxon>Ecdysozoa</taxon>
        <taxon>Arthropoda</taxon>
        <taxon>Hexapoda</taxon>
        <taxon>Insecta</taxon>
        <taxon>Pterygota</taxon>
        <taxon>Neoptera</taxon>
        <taxon>Endopterygota</taxon>
        <taxon>Lepidoptera</taxon>
        <taxon>Glossata</taxon>
        <taxon>Ditrysia</taxon>
        <taxon>Papilionoidea</taxon>
        <taxon>Nymphalidae</taxon>
        <taxon>Danainae</taxon>
        <taxon>Danaini</taxon>
        <taxon>Danaina</taxon>
        <taxon>Danaus</taxon>
        <taxon>Danaus</taxon>
    </lineage>
</organism>
<comment type="caution">
    <text evidence="1">The sequence shown here is derived from an EMBL/GenBank/DDBJ whole genome shotgun (WGS) entry which is preliminary data.</text>
</comment>
<dbReference type="STRING" id="278856.A0A212EMG8"/>
<dbReference type="CDD" id="cd12366">
    <property type="entry name" value="RRM1_RBM45"/>
    <property type="match status" value="1"/>
</dbReference>
<evidence type="ECO:0000313" key="1">
    <source>
        <dbReference type="EMBL" id="OWR42678.1"/>
    </source>
</evidence>
<dbReference type="OrthoDB" id="78437at2759"/>
<reference evidence="1 2" key="1">
    <citation type="journal article" date="2011" name="Cell">
        <title>The monarch butterfly genome yields insights into long-distance migration.</title>
        <authorList>
            <person name="Zhan S."/>
            <person name="Merlin C."/>
            <person name="Boore J.L."/>
            <person name="Reppert S.M."/>
        </authorList>
    </citation>
    <scope>NUCLEOTIDE SEQUENCE [LARGE SCALE GENOMIC DNA]</scope>
    <source>
        <strain evidence="1">F-2</strain>
    </source>
</reference>
<dbReference type="InterPro" id="IPR035979">
    <property type="entry name" value="RBD_domain_sf"/>
</dbReference>
<dbReference type="Pfam" id="PF00076">
    <property type="entry name" value="RRM_1"/>
    <property type="match status" value="2"/>
</dbReference>
<dbReference type="Gene3D" id="3.30.70.330">
    <property type="match status" value="3"/>
</dbReference>
<dbReference type="EMBL" id="AGBW02013840">
    <property type="protein sequence ID" value="OWR42678.1"/>
    <property type="molecule type" value="Genomic_DNA"/>
</dbReference>
<proteinExistence type="predicted"/>
<dbReference type="InterPro" id="IPR000504">
    <property type="entry name" value="RRM_dom"/>
</dbReference>
<sequence>MDNRRKFPRNEERDREDVPVYSRLFIVCDRNLKEDNFREVFSKFGYIEDVRIPRDHKSGEPKGVVFIKFSKTSEAALALEEMNLKVMPYSSRPLKVMVAANKSDIQSEDHSNEKYRRLFLHIPKDMNEDMLEENFKKYGHIDDVLIQRDRNTREPKGFAYIKFRKFSEAAFAFEQCEKKYRAIFAQPKGANRRPETSYETNINHLAMSSSNQRNSIMTMMNVHPRGYTRVNFMCSPYLTQMHVESLFDIVPGLVDFRYFVDLVRNFSKGSAQYSNPVSAAYAVEKLNEFEYPPGQKIFVKPADTNFDSHPRNQEQSFSDIPNAVSNLRNAIASTANSTSPDLVQLAEAIAEASKLIKMATAGVSDDNIPDSNDLNYCSVKLPPTQPLADIDSPVAKRCFLVCKPQPPPLTVLRDIFCRFGNLINVYTLPQKTVGYARYSKAESADNAIQTLHGAEICGIRMKVLEAEDEAPSKRMRYDH</sequence>
<protein>
    <submittedName>
        <fullName evidence="1">RNA-binding protein 45</fullName>
    </submittedName>
</protein>
<dbReference type="GO" id="GO:0003723">
    <property type="term" value="F:RNA binding"/>
    <property type="evidence" value="ECO:0007669"/>
    <property type="project" value="UniProtKB-UniRule"/>
</dbReference>
<accession>A0A212EMG8</accession>
<dbReference type="SMART" id="SM00360">
    <property type="entry name" value="RRM"/>
    <property type="match status" value="3"/>
</dbReference>
<dbReference type="InterPro" id="IPR012677">
    <property type="entry name" value="Nucleotide-bd_a/b_plait_sf"/>
</dbReference>
<dbReference type="PANTHER" id="PTHR48027">
    <property type="entry name" value="HETEROGENEOUS NUCLEAR RIBONUCLEOPROTEIN 87F-RELATED"/>
    <property type="match status" value="1"/>
</dbReference>
<dbReference type="KEGG" id="dpl:KGM_208807"/>
<gene>
    <name evidence="1" type="ORF">KGM_208807</name>
</gene>
<dbReference type="InterPro" id="IPR034203">
    <property type="entry name" value="RBM45_RRM1"/>
</dbReference>
<dbReference type="PROSITE" id="PS50102">
    <property type="entry name" value="RRM"/>
    <property type="match status" value="3"/>
</dbReference>
<dbReference type="InterPro" id="IPR052462">
    <property type="entry name" value="SLIRP/GR-RBP-like"/>
</dbReference>
<name>A0A212EMG8_DANPL</name>
<dbReference type="eggNOG" id="ENOG502QTJ8">
    <property type="taxonomic scope" value="Eukaryota"/>
</dbReference>
<dbReference type="SUPFAM" id="SSF54928">
    <property type="entry name" value="RNA-binding domain, RBD"/>
    <property type="match status" value="2"/>
</dbReference>
<dbReference type="AlphaFoldDB" id="A0A212EMG8"/>
<evidence type="ECO:0000313" key="2">
    <source>
        <dbReference type="Proteomes" id="UP000007151"/>
    </source>
</evidence>